<keyword evidence="1" id="KW-1133">Transmembrane helix</keyword>
<keyword evidence="2" id="KW-0645">Protease</keyword>
<reference evidence="2" key="1">
    <citation type="submission" date="2021-04" db="EMBL/GenBank/DDBJ databases">
        <title>Pseudonocardia sp. nov., isolated from sandy soil of mangrove forest.</title>
        <authorList>
            <person name="Zan Z."/>
            <person name="Huang R."/>
            <person name="Liu W."/>
        </authorList>
    </citation>
    <scope>NUCLEOTIDE SEQUENCE</scope>
    <source>
        <strain evidence="2">S2-4</strain>
    </source>
</reference>
<feature type="transmembrane region" description="Helical" evidence="1">
    <location>
        <begin position="181"/>
        <end position="202"/>
    </location>
</feature>
<keyword evidence="2" id="KW-0482">Metalloprotease</keyword>
<keyword evidence="2" id="KW-0378">Hydrolase</keyword>
<dbReference type="PANTHER" id="PTHR36844:SF1">
    <property type="entry name" value="PROTEASE PRSW"/>
    <property type="match status" value="1"/>
</dbReference>
<keyword evidence="1" id="KW-0812">Transmembrane</keyword>
<evidence type="ECO:0000313" key="2">
    <source>
        <dbReference type="EMBL" id="MCO1655209.1"/>
    </source>
</evidence>
<sequence length="369" mass="38733">MLLPVVVLVVLGICGLTVLGVVAGSIGTAGVLVGAVCALLPVGPVVAAFLWVDRWEPEPPRLLLFAFGWGACVAALTALLINTSAISVLEQTLGQETGALAGPALVGPVVEEAVKGAFLVGLLVLHGREFDGVVDGVVYAGIVAAGFAFTENILYFGQAFVTEGLGGASGGVLVTFLLRGVFAPFAHPLYTAMIGIGAGLAAGSRSTGFRVAAVLVGYLVAVALHALWNGAATLFGGVAFFGVYGYVMVPVFLALIGLVVWQRRREQDTIAQYLPEFARQGWVAPSEVRLMASMAGRREWRRKVRARSGRAAARAVAEYQAAVTELAFLQARIVRGTAGPDADQWRRQALTEVHQARRRAVGRADEAAR</sequence>
<keyword evidence="1" id="KW-0472">Membrane</keyword>
<feature type="transmembrane region" description="Helical" evidence="1">
    <location>
        <begin position="30"/>
        <end position="50"/>
    </location>
</feature>
<feature type="transmembrane region" description="Helical" evidence="1">
    <location>
        <begin position="234"/>
        <end position="261"/>
    </location>
</feature>
<dbReference type="PANTHER" id="PTHR36844">
    <property type="entry name" value="PROTEASE PRSW"/>
    <property type="match status" value="1"/>
</dbReference>
<comment type="caution">
    <text evidence="2">The sequence shown here is derived from an EMBL/GenBank/DDBJ whole genome shotgun (WGS) entry which is preliminary data.</text>
</comment>
<evidence type="ECO:0000256" key="1">
    <source>
        <dbReference type="SAM" id="Phobius"/>
    </source>
</evidence>
<dbReference type="EMBL" id="JAGSOV010000020">
    <property type="protein sequence ID" value="MCO1655209.1"/>
    <property type="molecule type" value="Genomic_DNA"/>
</dbReference>
<keyword evidence="3" id="KW-1185">Reference proteome</keyword>
<feature type="transmembrane region" description="Helical" evidence="1">
    <location>
        <begin position="137"/>
        <end position="161"/>
    </location>
</feature>
<dbReference type="Pfam" id="PF13367">
    <property type="entry name" value="PrsW-protease"/>
    <property type="match status" value="1"/>
</dbReference>
<dbReference type="Proteomes" id="UP001165283">
    <property type="component" value="Unassembled WGS sequence"/>
</dbReference>
<organism evidence="2 3">
    <name type="scientific">Pseudonocardia humida</name>
    <dbReference type="NCBI Taxonomy" id="2800819"/>
    <lineage>
        <taxon>Bacteria</taxon>
        <taxon>Bacillati</taxon>
        <taxon>Actinomycetota</taxon>
        <taxon>Actinomycetes</taxon>
        <taxon>Pseudonocardiales</taxon>
        <taxon>Pseudonocardiaceae</taxon>
        <taxon>Pseudonocardia</taxon>
    </lineage>
</organism>
<proteinExistence type="predicted"/>
<name>A0ABT0ZWT9_9PSEU</name>
<evidence type="ECO:0000313" key="3">
    <source>
        <dbReference type="Proteomes" id="UP001165283"/>
    </source>
</evidence>
<dbReference type="InterPro" id="IPR026898">
    <property type="entry name" value="PrsW"/>
</dbReference>
<accession>A0ABT0ZWT9</accession>
<feature type="transmembrane region" description="Helical" evidence="1">
    <location>
        <begin position="209"/>
        <end position="228"/>
    </location>
</feature>
<gene>
    <name evidence="2" type="ORF">KDL28_09100</name>
</gene>
<protein>
    <submittedName>
        <fullName evidence="2">PrsW family intramembrane metalloprotease</fullName>
    </submittedName>
</protein>
<feature type="transmembrane region" description="Helical" evidence="1">
    <location>
        <begin position="62"/>
        <end position="81"/>
    </location>
</feature>
<dbReference type="GO" id="GO:0008237">
    <property type="term" value="F:metallopeptidase activity"/>
    <property type="evidence" value="ECO:0007669"/>
    <property type="project" value="UniProtKB-KW"/>
</dbReference>